<gene>
    <name evidence="2" type="ORF">BOTBODRAFT_253587</name>
</gene>
<sequence length="165" mass="18172">MSHASRDMDTSPGHKCESGVTVSASTKDAGQLLDERDERAGRRLNMRERRKSSASRCVKSSKVSVLRCGEASKGRSPLWMGSRIGKIGGCESERSSASTATVDLNINILSWIRGDSYARGFVEIQEDARAVCRADDIIYAVTMRSDCSEDKPGRMGDRRRYSCVD</sequence>
<dbReference type="InParanoid" id="A0A067LTP3"/>
<feature type="compositionally biased region" description="Basic and acidic residues" evidence="1">
    <location>
        <begin position="33"/>
        <end position="47"/>
    </location>
</feature>
<feature type="compositionally biased region" description="Basic and acidic residues" evidence="1">
    <location>
        <begin position="1"/>
        <end position="17"/>
    </location>
</feature>
<dbReference type="EMBL" id="KL198136">
    <property type="protein sequence ID" value="KDQ06444.1"/>
    <property type="molecule type" value="Genomic_DNA"/>
</dbReference>
<feature type="region of interest" description="Disordered" evidence="1">
    <location>
        <begin position="1"/>
        <end position="56"/>
    </location>
</feature>
<evidence type="ECO:0000313" key="2">
    <source>
        <dbReference type="EMBL" id="KDQ06444.1"/>
    </source>
</evidence>
<accession>A0A067LTP3</accession>
<organism evidence="2 3">
    <name type="scientific">Botryobasidium botryosum (strain FD-172 SS1)</name>
    <dbReference type="NCBI Taxonomy" id="930990"/>
    <lineage>
        <taxon>Eukaryota</taxon>
        <taxon>Fungi</taxon>
        <taxon>Dikarya</taxon>
        <taxon>Basidiomycota</taxon>
        <taxon>Agaricomycotina</taxon>
        <taxon>Agaricomycetes</taxon>
        <taxon>Cantharellales</taxon>
        <taxon>Botryobasidiaceae</taxon>
        <taxon>Botryobasidium</taxon>
    </lineage>
</organism>
<evidence type="ECO:0000313" key="3">
    <source>
        <dbReference type="Proteomes" id="UP000027195"/>
    </source>
</evidence>
<proteinExistence type="predicted"/>
<protein>
    <submittedName>
        <fullName evidence="2">Uncharacterized protein</fullName>
    </submittedName>
</protein>
<keyword evidence="3" id="KW-1185">Reference proteome</keyword>
<name>A0A067LTP3_BOTB1</name>
<evidence type="ECO:0000256" key="1">
    <source>
        <dbReference type="SAM" id="MobiDB-lite"/>
    </source>
</evidence>
<dbReference type="Proteomes" id="UP000027195">
    <property type="component" value="Unassembled WGS sequence"/>
</dbReference>
<reference evidence="3" key="1">
    <citation type="journal article" date="2014" name="Proc. Natl. Acad. Sci. U.S.A.">
        <title>Extensive sampling of basidiomycete genomes demonstrates inadequacy of the white-rot/brown-rot paradigm for wood decay fungi.</title>
        <authorList>
            <person name="Riley R."/>
            <person name="Salamov A.A."/>
            <person name="Brown D.W."/>
            <person name="Nagy L.G."/>
            <person name="Floudas D."/>
            <person name="Held B.W."/>
            <person name="Levasseur A."/>
            <person name="Lombard V."/>
            <person name="Morin E."/>
            <person name="Otillar R."/>
            <person name="Lindquist E.A."/>
            <person name="Sun H."/>
            <person name="LaButti K.M."/>
            <person name="Schmutz J."/>
            <person name="Jabbour D."/>
            <person name="Luo H."/>
            <person name="Baker S.E."/>
            <person name="Pisabarro A.G."/>
            <person name="Walton J.D."/>
            <person name="Blanchette R.A."/>
            <person name="Henrissat B."/>
            <person name="Martin F."/>
            <person name="Cullen D."/>
            <person name="Hibbett D.S."/>
            <person name="Grigoriev I.V."/>
        </authorList>
    </citation>
    <scope>NUCLEOTIDE SEQUENCE [LARGE SCALE GENOMIC DNA]</scope>
    <source>
        <strain evidence="3">FD-172 SS1</strain>
    </source>
</reference>
<dbReference type="AlphaFoldDB" id="A0A067LTP3"/>
<dbReference type="HOGENOM" id="CLU_1610484_0_0_1"/>